<accession>A0A0D2AM82</accession>
<dbReference type="RefSeq" id="XP_016261257.1">
    <property type="nucleotide sequence ID" value="XM_016407777.1"/>
</dbReference>
<reference evidence="3 4" key="1">
    <citation type="submission" date="2015-01" db="EMBL/GenBank/DDBJ databases">
        <title>The Genome Sequence of Exophiala oligosperma CBS72588.</title>
        <authorList>
            <consortium name="The Broad Institute Genomics Platform"/>
            <person name="Cuomo C."/>
            <person name="de Hoog S."/>
            <person name="Gorbushina A."/>
            <person name="Stielow B."/>
            <person name="Teixiera M."/>
            <person name="Abouelleil A."/>
            <person name="Chapman S.B."/>
            <person name="Priest M."/>
            <person name="Young S.K."/>
            <person name="Wortman J."/>
            <person name="Nusbaum C."/>
            <person name="Birren B."/>
        </authorList>
    </citation>
    <scope>NUCLEOTIDE SEQUENCE [LARGE SCALE GENOMIC DNA]</scope>
    <source>
        <strain evidence="3 4">CBS 72588</strain>
    </source>
</reference>
<dbReference type="GeneID" id="27358712"/>
<protein>
    <submittedName>
        <fullName evidence="3">Uncharacterized protein</fullName>
    </submittedName>
</protein>
<name>A0A0D2AM82_9EURO</name>
<evidence type="ECO:0000313" key="3">
    <source>
        <dbReference type="EMBL" id="KIW41041.1"/>
    </source>
</evidence>
<keyword evidence="4" id="KW-1185">Reference proteome</keyword>
<dbReference type="EMBL" id="KN847337">
    <property type="protein sequence ID" value="KIW41041.1"/>
    <property type="molecule type" value="Genomic_DNA"/>
</dbReference>
<feature type="transmembrane region" description="Helical" evidence="2">
    <location>
        <begin position="15"/>
        <end position="39"/>
    </location>
</feature>
<dbReference type="VEuPathDB" id="FungiDB:PV06_06638"/>
<dbReference type="OrthoDB" id="288942at2759"/>
<dbReference type="STRING" id="215243.A0A0D2AM82"/>
<keyword evidence="2" id="KW-0812">Transmembrane</keyword>
<sequence length="385" mass="44686">MAHQTMLNTIMYPSWTLETCSTFFLVLLALLFTSGNLAIRLIRKRDRLGSHGEMDYINQFQLPSNAQANSPLFDGTIPGEIRDRIFAFTLSCFESQKAWDRDSSYVRPEYAAPLVADTAILQTCQRAYVENWFRPWISATHTFYLAWEGRRPDKVTTVEKFEPTLELLFATHGETEISHVRVFAQLCSLENGRELSRILGMKNFFPQKITITIRHHDWWSWEEDARLHIGSQWVRDCRFPDTVREICVELESLQRKKDQIDWIAGEMAQGWQFARCDGTKLSAKPQDVRVSRWSGSSTWEGHRWLRDETKPGVNEYYVKTITWKPDQSMTERPVPKSLRAPNSFGILRHRNPSMPVSRIRGAGVPEGLSAEETEKLVRRWEGANR</sequence>
<evidence type="ECO:0000256" key="2">
    <source>
        <dbReference type="SAM" id="Phobius"/>
    </source>
</evidence>
<keyword evidence="2" id="KW-0472">Membrane</keyword>
<feature type="region of interest" description="Disordered" evidence="1">
    <location>
        <begin position="328"/>
        <end position="358"/>
    </location>
</feature>
<gene>
    <name evidence="3" type="ORF">PV06_06638</name>
</gene>
<keyword evidence="2" id="KW-1133">Transmembrane helix</keyword>
<dbReference type="Proteomes" id="UP000053342">
    <property type="component" value="Unassembled WGS sequence"/>
</dbReference>
<evidence type="ECO:0000313" key="4">
    <source>
        <dbReference type="Proteomes" id="UP000053342"/>
    </source>
</evidence>
<dbReference type="HOGENOM" id="CLU_055163_0_0_1"/>
<evidence type="ECO:0000256" key="1">
    <source>
        <dbReference type="SAM" id="MobiDB-lite"/>
    </source>
</evidence>
<dbReference type="AlphaFoldDB" id="A0A0D2AM82"/>
<organism evidence="3 4">
    <name type="scientific">Exophiala oligosperma</name>
    <dbReference type="NCBI Taxonomy" id="215243"/>
    <lineage>
        <taxon>Eukaryota</taxon>
        <taxon>Fungi</taxon>
        <taxon>Dikarya</taxon>
        <taxon>Ascomycota</taxon>
        <taxon>Pezizomycotina</taxon>
        <taxon>Eurotiomycetes</taxon>
        <taxon>Chaetothyriomycetidae</taxon>
        <taxon>Chaetothyriales</taxon>
        <taxon>Herpotrichiellaceae</taxon>
        <taxon>Exophiala</taxon>
    </lineage>
</organism>
<proteinExistence type="predicted"/>